<keyword evidence="2" id="KW-0808">Transferase</keyword>
<feature type="domain" description="N-acetyltransferase" evidence="1">
    <location>
        <begin position="14"/>
        <end position="147"/>
    </location>
</feature>
<reference evidence="2 3" key="1">
    <citation type="submission" date="2019-08" db="EMBL/GenBank/DDBJ databases">
        <title>Professor.</title>
        <authorList>
            <person name="Park J.S."/>
        </authorList>
    </citation>
    <scope>NUCLEOTIDE SEQUENCE [LARGE SCALE GENOMIC DNA]</scope>
    <source>
        <strain evidence="2 3">176CP5-101</strain>
    </source>
</reference>
<gene>
    <name evidence="2" type="ORF">FVB32_05550</name>
</gene>
<comment type="caution">
    <text evidence="2">The sequence shown here is derived from an EMBL/GenBank/DDBJ whole genome shotgun (WGS) entry which is preliminary data.</text>
</comment>
<protein>
    <submittedName>
        <fullName evidence="2">GNAT family N-acetyltransferase</fullName>
    </submittedName>
</protein>
<keyword evidence="3" id="KW-1185">Reference proteome</keyword>
<dbReference type="PANTHER" id="PTHR43233:SF1">
    <property type="entry name" value="FAMILY N-ACETYLTRANSFERASE, PUTATIVE (AFU_ORTHOLOGUE AFUA_6G03350)-RELATED"/>
    <property type="match status" value="1"/>
</dbReference>
<dbReference type="AlphaFoldDB" id="A0A5C8V760"/>
<evidence type="ECO:0000259" key="1">
    <source>
        <dbReference type="PROSITE" id="PS51186"/>
    </source>
</evidence>
<dbReference type="PROSITE" id="PS51186">
    <property type="entry name" value="GNAT"/>
    <property type="match status" value="1"/>
</dbReference>
<dbReference type="GO" id="GO:0016747">
    <property type="term" value="F:acyltransferase activity, transferring groups other than amino-acyl groups"/>
    <property type="evidence" value="ECO:0007669"/>
    <property type="project" value="InterPro"/>
</dbReference>
<proteinExistence type="predicted"/>
<evidence type="ECO:0000313" key="3">
    <source>
        <dbReference type="Proteomes" id="UP000321456"/>
    </source>
</evidence>
<dbReference type="PANTHER" id="PTHR43233">
    <property type="entry name" value="FAMILY N-ACETYLTRANSFERASE, PUTATIVE (AFU_ORTHOLOGUE AFUA_6G03350)-RELATED"/>
    <property type="match status" value="1"/>
</dbReference>
<dbReference type="InterPro" id="IPR053144">
    <property type="entry name" value="Acetyltransferase_Butenolide"/>
</dbReference>
<dbReference type="Gene3D" id="3.40.630.30">
    <property type="match status" value="1"/>
</dbReference>
<dbReference type="InterPro" id="IPR000182">
    <property type="entry name" value="GNAT_dom"/>
</dbReference>
<dbReference type="InterPro" id="IPR016181">
    <property type="entry name" value="Acyl_CoA_acyltransferase"/>
</dbReference>
<dbReference type="CDD" id="cd04301">
    <property type="entry name" value="NAT_SF"/>
    <property type="match status" value="1"/>
</dbReference>
<dbReference type="EMBL" id="VRUR01000001">
    <property type="protein sequence ID" value="TXN37755.1"/>
    <property type="molecule type" value="Genomic_DNA"/>
</dbReference>
<dbReference type="SUPFAM" id="SSF55729">
    <property type="entry name" value="Acyl-CoA N-acyltransferases (Nat)"/>
    <property type="match status" value="1"/>
</dbReference>
<organism evidence="2 3">
    <name type="scientific">Flagellimonas hymeniacidonis</name>
    <dbReference type="NCBI Taxonomy" id="2603628"/>
    <lineage>
        <taxon>Bacteria</taxon>
        <taxon>Pseudomonadati</taxon>
        <taxon>Bacteroidota</taxon>
        <taxon>Flavobacteriia</taxon>
        <taxon>Flavobacteriales</taxon>
        <taxon>Flavobacteriaceae</taxon>
        <taxon>Flagellimonas</taxon>
    </lineage>
</organism>
<accession>A0A5C8V760</accession>
<sequence>MYFLNFVEYQKATYTVKTNDLEVSGYQSLRRTTLWKQLPDHLVKQALSNDLFSVSVYKGDILIGMGRVIGDDSIYYYVQDVVVHTKYRGKGVGNLIMHNIEQYLKGEVETYAFIGLMAAKDSKGFYQKFGYRERDNESPGMYKVFSE</sequence>
<dbReference type="Proteomes" id="UP000321456">
    <property type="component" value="Unassembled WGS sequence"/>
</dbReference>
<evidence type="ECO:0000313" key="2">
    <source>
        <dbReference type="EMBL" id="TXN37755.1"/>
    </source>
</evidence>
<dbReference type="Pfam" id="PF13673">
    <property type="entry name" value="Acetyltransf_10"/>
    <property type="match status" value="1"/>
</dbReference>
<name>A0A5C8V760_9FLAO</name>